<dbReference type="STRING" id="564117.SAMN05216369_3548"/>
<keyword evidence="3" id="KW-1185">Reference proteome</keyword>
<proteinExistence type="predicted"/>
<evidence type="ECO:0000256" key="1">
    <source>
        <dbReference type="SAM" id="SignalP"/>
    </source>
</evidence>
<evidence type="ECO:0000313" key="3">
    <source>
        <dbReference type="Proteomes" id="UP000184497"/>
    </source>
</evidence>
<protein>
    <recommendedName>
        <fullName evidence="4">Sporulation related domain-containing protein</fullName>
    </recommendedName>
</protein>
<keyword evidence="1" id="KW-0732">Signal</keyword>
<name>A0A1M6W9V4_9GAMM</name>
<reference evidence="3" key="1">
    <citation type="submission" date="2016-11" db="EMBL/GenBank/DDBJ databases">
        <authorList>
            <person name="Varghese N."/>
            <person name="Submissions S."/>
        </authorList>
    </citation>
    <scope>NUCLEOTIDE SEQUENCE [LARGE SCALE GENOMIC DNA]</scope>
    <source>
        <strain evidence="3">CGMCC 1.10835</strain>
    </source>
</reference>
<dbReference type="SUPFAM" id="SSF110997">
    <property type="entry name" value="Sporulation related repeat"/>
    <property type="match status" value="1"/>
</dbReference>
<feature type="chain" id="PRO_5012206766" description="Sporulation related domain-containing protein" evidence="1">
    <location>
        <begin position="19"/>
        <end position="231"/>
    </location>
</feature>
<evidence type="ECO:0008006" key="4">
    <source>
        <dbReference type="Google" id="ProtNLM"/>
    </source>
</evidence>
<gene>
    <name evidence="2" type="ORF">SAMN05216369_3548</name>
</gene>
<dbReference type="GO" id="GO:0042834">
    <property type="term" value="F:peptidoglycan binding"/>
    <property type="evidence" value="ECO:0007669"/>
    <property type="project" value="InterPro"/>
</dbReference>
<dbReference type="AlphaFoldDB" id="A0A1M6W9V4"/>
<dbReference type="InterPro" id="IPR036680">
    <property type="entry name" value="SPOR-like_sf"/>
</dbReference>
<sequence length="231" mass="25383">MKFFALALLVLNAALWYAASKSPESQLSNNVVTGTLPRVGSLKFSDLRDVSSVEPAGSANVIGSGEPLAQSCVTVGWFDTRAAAETLADEVIAIRSQGYRVQQREREFPPLHWVIIPPQPEQVALEQLRNLRKQGVDSYLVTQGENRNAISLGLFESLEAAISVLEEKKHQNLNAVLVNFPRNQLSYALSFEARPELVEKRVRAAEADYGNNFDFIEINACEGVATPAKTP</sequence>
<feature type="signal peptide" evidence="1">
    <location>
        <begin position="1"/>
        <end position="18"/>
    </location>
</feature>
<dbReference type="Proteomes" id="UP000184497">
    <property type="component" value="Unassembled WGS sequence"/>
</dbReference>
<dbReference type="RefSeq" id="WP_072799889.1">
    <property type="nucleotide sequence ID" value="NZ_FRAQ01000009.1"/>
</dbReference>
<organism evidence="2 3">
    <name type="scientific">Marinobacter antarcticus</name>
    <dbReference type="NCBI Taxonomy" id="564117"/>
    <lineage>
        <taxon>Bacteria</taxon>
        <taxon>Pseudomonadati</taxon>
        <taxon>Pseudomonadota</taxon>
        <taxon>Gammaproteobacteria</taxon>
        <taxon>Pseudomonadales</taxon>
        <taxon>Marinobacteraceae</taxon>
        <taxon>Marinobacter</taxon>
    </lineage>
</organism>
<accession>A0A1M6W9V4</accession>
<dbReference type="EMBL" id="FRAQ01000009">
    <property type="protein sequence ID" value="SHK90511.1"/>
    <property type="molecule type" value="Genomic_DNA"/>
</dbReference>
<evidence type="ECO:0000313" key="2">
    <source>
        <dbReference type="EMBL" id="SHK90511.1"/>
    </source>
</evidence>